<feature type="transmembrane region" description="Helical" evidence="1">
    <location>
        <begin position="141"/>
        <end position="162"/>
    </location>
</feature>
<gene>
    <name evidence="2" type="ORF">AMATHDRAFT_66975</name>
</gene>
<organism evidence="2 3">
    <name type="scientific">Amanita thiersii Skay4041</name>
    <dbReference type="NCBI Taxonomy" id="703135"/>
    <lineage>
        <taxon>Eukaryota</taxon>
        <taxon>Fungi</taxon>
        <taxon>Dikarya</taxon>
        <taxon>Basidiomycota</taxon>
        <taxon>Agaricomycotina</taxon>
        <taxon>Agaricomycetes</taxon>
        <taxon>Agaricomycetidae</taxon>
        <taxon>Agaricales</taxon>
        <taxon>Pluteineae</taxon>
        <taxon>Amanitaceae</taxon>
        <taxon>Amanita</taxon>
    </lineage>
</organism>
<evidence type="ECO:0000313" key="2">
    <source>
        <dbReference type="EMBL" id="PFH47751.1"/>
    </source>
</evidence>
<reference evidence="2 3" key="1">
    <citation type="submission" date="2014-02" db="EMBL/GenBank/DDBJ databases">
        <title>Transposable element dynamics among asymbiotic and ectomycorrhizal Amanita fungi.</title>
        <authorList>
            <consortium name="DOE Joint Genome Institute"/>
            <person name="Hess J."/>
            <person name="Skrede I."/>
            <person name="Wolfe B."/>
            <person name="LaButti K."/>
            <person name="Ohm R.A."/>
            <person name="Grigoriev I.V."/>
            <person name="Pringle A."/>
        </authorList>
    </citation>
    <scope>NUCLEOTIDE SEQUENCE [LARGE SCALE GENOMIC DNA]</scope>
    <source>
        <strain evidence="2 3">SKay4041</strain>
    </source>
</reference>
<feature type="transmembrane region" description="Helical" evidence="1">
    <location>
        <begin position="102"/>
        <end position="121"/>
    </location>
</feature>
<keyword evidence="1" id="KW-0472">Membrane</keyword>
<keyword evidence="1" id="KW-1133">Transmembrane helix</keyword>
<dbReference type="EMBL" id="KZ302094">
    <property type="protein sequence ID" value="PFH47751.1"/>
    <property type="molecule type" value="Genomic_DNA"/>
</dbReference>
<evidence type="ECO:0008006" key="4">
    <source>
        <dbReference type="Google" id="ProtNLM"/>
    </source>
</evidence>
<dbReference type="AlphaFoldDB" id="A0A2A9NHJ4"/>
<dbReference type="OrthoDB" id="3265563at2759"/>
<protein>
    <recommendedName>
        <fullName evidence="4">Integral membrane protein</fullName>
    </recommendedName>
</protein>
<feature type="transmembrane region" description="Helical" evidence="1">
    <location>
        <begin position="24"/>
        <end position="44"/>
    </location>
</feature>
<name>A0A2A9NHJ4_9AGAR</name>
<keyword evidence="3" id="KW-1185">Reference proteome</keyword>
<keyword evidence="1" id="KW-0812">Transmembrane</keyword>
<accession>A0A2A9NHJ4</accession>
<sequence>MLVGYTLYNVARKPGGLRAMRHKVITATILILWILATVHISLAFRRLITAFILEPANAIRYLGDISQPINRVKDIFYITSIVISDSVVAWRCIMVWNKNIFITILSITSVISTTICGYGAISQYFKKKPSIKVALRWGSGLFVSSMLTIVILTLLTAFRIWWLSRAVGKGLSGVRYTFIVLVILESGLLLAAAKVTEYVLFKLTPGDGSGAHGLNALYIIYECMPQISGLVPTGIIAVVNSNMTKVSETSNISGTSESATIAFAARSSIHPEASQYEVAPKKTNSNGQL</sequence>
<evidence type="ECO:0000256" key="1">
    <source>
        <dbReference type="SAM" id="Phobius"/>
    </source>
</evidence>
<dbReference type="Proteomes" id="UP000242287">
    <property type="component" value="Unassembled WGS sequence"/>
</dbReference>
<evidence type="ECO:0000313" key="3">
    <source>
        <dbReference type="Proteomes" id="UP000242287"/>
    </source>
</evidence>
<proteinExistence type="predicted"/>
<feature type="transmembrane region" description="Helical" evidence="1">
    <location>
        <begin position="174"/>
        <end position="193"/>
    </location>
</feature>